<protein>
    <submittedName>
        <fullName evidence="4">Tetratricopeptide TPR_1 repeat-containing protein</fullName>
    </submittedName>
</protein>
<name>E6XDT4_CELAD</name>
<dbReference type="PROSITE" id="PS50005">
    <property type="entry name" value="TPR"/>
    <property type="match status" value="2"/>
</dbReference>
<accession>E6XDT4</accession>
<dbReference type="AlphaFoldDB" id="E6XDT4"/>
<evidence type="ECO:0000313" key="4">
    <source>
        <dbReference type="EMBL" id="ADV51272.1"/>
    </source>
</evidence>
<dbReference type="SMART" id="SM00028">
    <property type="entry name" value="TPR"/>
    <property type="match status" value="3"/>
</dbReference>
<dbReference type="Pfam" id="PF13181">
    <property type="entry name" value="TPR_8"/>
    <property type="match status" value="2"/>
</dbReference>
<dbReference type="InterPro" id="IPR011990">
    <property type="entry name" value="TPR-like_helical_dom_sf"/>
</dbReference>
<dbReference type="eggNOG" id="COG0457">
    <property type="taxonomic scope" value="Bacteria"/>
</dbReference>
<dbReference type="RefSeq" id="WP_013552721.1">
    <property type="nucleotide sequence ID" value="NC_014934.1"/>
</dbReference>
<dbReference type="HOGENOM" id="CLU_087874_1_0_10"/>
<dbReference type="STRING" id="688270.Celal_4028"/>
<keyword evidence="2 3" id="KW-0802">TPR repeat</keyword>
<dbReference type="KEGG" id="cao:Celal_4028"/>
<evidence type="ECO:0000256" key="2">
    <source>
        <dbReference type="ARBA" id="ARBA00022803"/>
    </source>
</evidence>
<keyword evidence="5" id="KW-1185">Reference proteome</keyword>
<dbReference type="EMBL" id="CP002453">
    <property type="protein sequence ID" value="ADV51272.1"/>
    <property type="molecule type" value="Genomic_DNA"/>
</dbReference>
<feature type="repeat" description="TPR" evidence="3">
    <location>
        <begin position="95"/>
        <end position="128"/>
    </location>
</feature>
<sequence length="213" mass="24769">MKAIIILLLTILSSCNQHKCPEGINDLPMYGEVPKCDEQLKIDTDFLKECDSVFESRKIAAIHYIDLAWGHFYENQMDLSMRRFNQAWLLDKENADVYWGFGNLLGKKGDFEKSLVYFEKSLRMNSSNAKVWESKAISYGQIFYKTKEITPLNKAIDCFKKALKIEPNNARVSGQLAHVYTYFSQKDSLRKYIELTDQLDATIIREDLRKLID</sequence>
<keyword evidence="1" id="KW-0677">Repeat</keyword>
<reference evidence="4 5" key="1">
    <citation type="journal article" date="2010" name="Stand. Genomic Sci.">
        <title>Complete genome sequence of Cellulophaga algicola type strain (IC166).</title>
        <authorList>
            <person name="Abt B."/>
            <person name="Lu M."/>
            <person name="Misra M."/>
            <person name="Han C."/>
            <person name="Nolan M."/>
            <person name="Lucas S."/>
            <person name="Hammon N."/>
            <person name="Deshpande S."/>
            <person name="Cheng J.F."/>
            <person name="Tapia R."/>
            <person name="Goodwin L."/>
            <person name="Pitluck S."/>
            <person name="Liolios K."/>
            <person name="Pagani I."/>
            <person name="Ivanova N."/>
            <person name="Mavromatis K."/>
            <person name="Ovchinikova G."/>
            <person name="Pati A."/>
            <person name="Chen A."/>
            <person name="Palaniappan K."/>
            <person name="Land M."/>
            <person name="Hauser L."/>
            <person name="Chang Y.J."/>
            <person name="Jeffries C.D."/>
            <person name="Detter J.C."/>
            <person name="Brambilla E."/>
            <person name="Rohde M."/>
            <person name="Tindall B.J."/>
            <person name="Goker M."/>
            <person name="Woyke T."/>
            <person name="Bristow J."/>
            <person name="Eisen J.A."/>
            <person name="Markowitz V."/>
            <person name="Hugenholtz P."/>
            <person name="Kyrpides N.C."/>
            <person name="Klenk H.P."/>
            <person name="Lapidus A."/>
        </authorList>
    </citation>
    <scope>NUCLEOTIDE SEQUENCE [LARGE SCALE GENOMIC DNA]</scope>
    <source>
        <strain evidence="5">DSM 14237 / IC166 / ACAM 630</strain>
    </source>
</reference>
<dbReference type="InterPro" id="IPR051685">
    <property type="entry name" value="Ycf3/AcsC/BcsC/TPR_MFPF"/>
</dbReference>
<dbReference type="PROSITE" id="PS51257">
    <property type="entry name" value="PROKAR_LIPOPROTEIN"/>
    <property type="match status" value="1"/>
</dbReference>
<dbReference type="PANTHER" id="PTHR44943:SF8">
    <property type="entry name" value="TPR REPEAT-CONTAINING PROTEIN MJ0263"/>
    <property type="match status" value="1"/>
</dbReference>
<dbReference type="Gene3D" id="1.25.40.10">
    <property type="entry name" value="Tetratricopeptide repeat domain"/>
    <property type="match status" value="1"/>
</dbReference>
<feature type="repeat" description="TPR" evidence="3">
    <location>
        <begin position="136"/>
        <end position="169"/>
    </location>
</feature>
<evidence type="ECO:0000256" key="3">
    <source>
        <dbReference type="PROSITE-ProRule" id="PRU00339"/>
    </source>
</evidence>
<evidence type="ECO:0000313" key="5">
    <source>
        <dbReference type="Proteomes" id="UP000008634"/>
    </source>
</evidence>
<proteinExistence type="predicted"/>
<gene>
    <name evidence="4" type="ordered locus">Celal_4028</name>
</gene>
<evidence type="ECO:0000256" key="1">
    <source>
        <dbReference type="ARBA" id="ARBA00022737"/>
    </source>
</evidence>
<dbReference type="Proteomes" id="UP000008634">
    <property type="component" value="Chromosome"/>
</dbReference>
<dbReference type="SUPFAM" id="SSF48452">
    <property type="entry name" value="TPR-like"/>
    <property type="match status" value="1"/>
</dbReference>
<dbReference type="InterPro" id="IPR019734">
    <property type="entry name" value="TPR_rpt"/>
</dbReference>
<dbReference type="PANTHER" id="PTHR44943">
    <property type="entry name" value="CELLULOSE SYNTHASE OPERON PROTEIN C"/>
    <property type="match status" value="1"/>
</dbReference>
<organism evidence="4 5">
    <name type="scientific">Cellulophaga algicola (strain DSM 14237 / IC166 / ACAM 630)</name>
    <dbReference type="NCBI Taxonomy" id="688270"/>
    <lineage>
        <taxon>Bacteria</taxon>
        <taxon>Pseudomonadati</taxon>
        <taxon>Bacteroidota</taxon>
        <taxon>Flavobacteriia</taxon>
        <taxon>Flavobacteriales</taxon>
        <taxon>Flavobacteriaceae</taxon>
        <taxon>Cellulophaga</taxon>
    </lineage>
</organism>